<evidence type="ECO:0000313" key="2">
    <source>
        <dbReference type="Proteomes" id="UP000308092"/>
    </source>
</evidence>
<dbReference type="Proteomes" id="UP000308092">
    <property type="component" value="Unassembled WGS sequence"/>
</dbReference>
<dbReference type="AlphaFoldDB" id="A0A4S3J3V6"/>
<gene>
    <name evidence="1" type="ORF">EYZ11_011843</name>
</gene>
<reference evidence="1 2" key="1">
    <citation type="submission" date="2019-03" db="EMBL/GenBank/DDBJ databases">
        <title>The genome sequence of a newly discovered highly antifungal drug resistant Aspergillus species, Aspergillus tanneri NIH 1004.</title>
        <authorList>
            <person name="Mounaud S."/>
            <person name="Singh I."/>
            <person name="Joardar V."/>
            <person name="Pakala S."/>
            <person name="Pakala S."/>
            <person name="Venepally P."/>
            <person name="Hoover J."/>
            <person name="Nierman W."/>
            <person name="Chung J."/>
            <person name="Losada L."/>
        </authorList>
    </citation>
    <scope>NUCLEOTIDE SEQUENCE [LARGE SCALE GENOMIC DNA]</scope>
    <source>
        <strain evidence="1 2">NIH1004</strain>
    </source>
</reference>
<comment type="caution">
    <text evidence="1">The sequence shown here is derived from an EMBL/GenBank/DDBJ whole genome shotgun (WGS) entry which is preliminary data.</text>
</comment>
<protein>
    <submittedName>
        <fullName evidence="1">Uncharacterized protein</fullName>
    </submittedName>
</protein>
<name>A0A4S3J3V6_9EURO</name>
<evidence type="ECO:0000313" key="1">
    <source>
        <dbReference type="EMBL" id="THC88707.1"/>
    </source>
</evidence>
<accession>A0A4S3J3V6</accession>
<sequence length="34" mass="3868">MSSVGHKFCLIHISEGGRLIFEQGRFSYTGLAYY</sequence>
<dbReference type="VEuPathDB" id="FungiDB:EYZ11_011843"/>
<dbReference type="EMBL" id="SOSA01000783">
    <property type="protein sequence ID" value="THC88707.1"/>
    <property type="molecule type" value="Genomic_DNA"/>
</dbReference>
<keyword evidence="2" id="KW-1185">Reference proteome</keyword>
<organism evidence="1 2">
    <name type="scientific">Aspergillus tanneri</name>
    <dbReference type="NCBI Taxonomy" id="1220188"/>
    <lineage>
        <taxon>Eukaryota</taxon>
        <taxon>Fungi</taxon>
        <taxon>Dikarya</taxon>
        <taxon>Ascomycota</taxon>
        <taxon>Pezizomycotina</taxon>
        <taxon>Eurotiomycetes</taxon>
        <taxon>Eurotiomycetidae</taxon>
        <taxon>Eurotiales</taxon>
        <taxon>Aspergillaceae</taxon>
        <taxon>Aspergillus</taxon>
        <taxon>Aspergillus subgen. Circumdati</taxon>
    </lineage>
</organism>
<proteinExistence type="predicted"/>